<evidence type="ECO:0000256" key="1">
    <source>
        <dbReference type="ARBA" id="ARBA00004651"/>
    </source>
</evidence>
<feature type="domain" description="ABC transmembrane type-1" evidence="10">
    <location>
        <begin position="92"/>
        <end position="379"/>
    </location>
</feature>
<keyword evidence="4" id="KW-1003">Cell membrane</keyword>
<dbReference type="NCBIfam" id="TIGR01726">
    <property type="entry name" value="HEQRo_perm_3TM"/>
    <property type="match status" value="1"/>
</dbReference>
<reference evidence="11 12" key="1">
    <citation type="journal article" date="2008" name="Proc. Natl. Acad. Sci. U.S.A.">
        <title>The genome of Cyanothece 51142, a unicellular diazotrophic cyanobacterium important in the marine nitrogen cycle.</title>
        <authorList>
            <person name="Welsh E.A."/>
            <person name="Liberton M."/>
            <person name="Stoeckel J."/>
            <person name="Loh T."/>
            <person name="Elvitigala T."/>
            <person name="Wang C."/>
            <person name="Wollam A."/>
            <person name="Fulton R.S."/>
            <person name="Clifton S.W."/>
            <person name="Jacobs J.M."/>
            <person name="Aurora R."/>
            <person name="Ghosh B.K."/>
            <person name="Sherman L.A."/>
            <person name="Smith R.D."/>
            <person name="Wilson R.K."/>
            <person name="Pakrasi H.B."/>
        </authorList>
    </citation>
    <scope>NUCLEOTIDE SEQUENCE [LARGE SCALE GENOMIC DNA]</scope>
    <source>
        <strain evidence="12">ATCC 51142 / BH68</strain>
    </source>
</reference>
<dbReference type="STRING" id="43989.cce_2270"/>
<proteinExistence type="inferred from homology"/>
<evidence type="ECO:0000256" key="2">
    <source>
        <dbReference type="ARBA" id="ARBA00010072"/>
    </source>
</evidence>
<keyword evidence="8 9" id="KW-0472">Membrane</keyword>
<evidence type="ECO:0000256" key="6">
    <source>
        <dbReference type="ARBA" id="ARBA00022970"/>
    </source>
</evidence>
<feature type="transmembrane region" description="Helical" evidence="9">
    <location>
        <begin position="364"/>
        <end position="383"/>
    </location>
</feature>
<dbReference type="PANTHER" id="PTHR30614">
    <property type="entry name" value="MEMBRANE COMPONENT OF AMINO ACID ABC TRANSPORTER"/>
    <property type="match status" value="1"/>
</dbReference>
<evidence type="ECO:0000256" key="7">
    <source>
        <dbReference type="ARBA" id="ARBA00022989"/>
    </source>
</evidence>
<dbReference type="Pfam" id="PF00528">
    <property type="entry name" value="BPD_transp_1"/>
    <property type="match status" value="1"/>
</dbReference>
<dbReference type="SUPFAM" id="SSF161098">
    <property type="entry name" value="MetI-like"/>
    <property type="match status" value="1"/>
</dbReference>
<keyword evidence="5 9" id="KW-0812">Transmembrane</keyword>
<feature type="transmembrane region" description="Helical" evidence="9">
    <location>
        <begin position="96"/>
        <end position="118"/>
    </location>
</feature>
<evidence type="ECO:0000256" key="3">
    <source>
        <dbReference type="ARBA" id="ARBA00022448"/>
    </source>
</evidence>
<keyword evidence="7 9" id="KW-1133">Transmembrane helix</keyword>
<accession>B1WPQ0</accession>
<dbReference type="GO" id="GO:0006865">
    <property type="term" value="P:amino acid transport"/>
    <property type="evidence" value="ECO:0007669"/>
    <property type="project" value="UniProtKB-KW"/>
</dbReference>
<keyword evidence="6" id="KW-0029">Amino-acid transport</keyword>
<dbReference type="InterPro" id="IPR043429">
    <property type="entry name" value="ArtM/GltK/GlnP/TcyL/YhdX-like"/>
</dbReference>
<evidence type="ECO:0000256" key="8">
    <source>
        <dbReference type="ARBA" id="ARBA00023136"/>
    </source>
</evidence>
<dbReference type="EMBL" id="CP000806">
    <property type="protein sequence ID" value="ACB51620.1"/>
    <property type="molecule type" value="Genomic_DNA"/>
</dbReference>
<dbReference type="PANTHER" id="PTHR30614:SF37">
    <property type="entry name" value="AMINO-ACID ABC TRANSPORTER PERMEASE PROTEIN YHDX-RELATED"/>
    <property type="match status" value="1"/>
</dbReference>
<evidence type="ECO:0000259" key="10">
    <source>
        <dbReference type="PROSITE" id="PS50928"/>
    </source>
</evidence>
<evidence type="ECO:0000313" key="12">
    <source>
        <dbReference type="Proteomes" id="UP000001203"/>
    </source>
</evidence>
<feature type="transmembrane region" description="Helical" evidence="9">
    <location>
        <begin position="264"/>
        <end position="283"/>
    </location>
</feature>
<dbReference type="PROSITE" id="PS50928">
    <property type="entry name" value="ABC_TM1"/>
    <property type="match status" value="1"/>
</dbReference>
<dbReference type="Gene3D" id="1.10.3720.10">
    <property type="entry name" value="MetI-like"/>
    <property type="match status" value="1"/>
</dbReference>
<name>B1WPQ0_CROS5</name>
<dbReference type="InterPro" id="IPR010065">
    <property type="entry name" value="AA_ABC_transptr_permease_3TM"/>
</dbReference>
<dbReference type="GO" id="GO:0043190">
    <property type="term" value="C:ATP-binding cassette (ABC) transporter complex"/>
    <property type="evidence" value="ECO:0007669"/>
    <property type="project" value="InterPro"/>
</dbReference>
<comment type="similarity">
    <text evidence="2">Belongs to the binding-protein-dependent transport system permease family. HisMQ subfamily.</text>
</comment>
<feature type="transmembrane region" description="Helical" evidence="9">
    <location>
        <begin position="138"/>
        <end position="155"/>
    </location>
</feature>
<gene>
    <name evidence="11" type="ordered locus">cce_2270</name>
</gene>
<dbReference type="AlphaFoldDB" id="B1WPQ0"/>
<evidence type="ECO:0000313" key="11">
    <source>
        <dbReference type="EMBL" id="ACB51620.1"/>
    </source>
</evidence>
<dbReference type="Proteomes" id="UP000001203">
    <property type="component" value="Chromosome circular"/>
</dbReference>
<dbReference type="HOGENOM" id="CLU_019602_8_0_3"/>
<evidence type="ECO:0000256" key="4">
    <source>
        <dbReference type="ARBA" id="ARBA00022475"/>
    </source>
</evidence>
<feature type="transmembrane region" description="Helical" evidence="9">
    <location>
        <begin position="20"/>
        <end position="40"/>
    </location>
</feature>
<protein>
    <submittedName>
        <fullName evidence="11">Amino acid ABC transporter permease protein, His/Glu/Gln/Arg/opine</fullName>
    </submittedName>
</protein>
<dbReference type="CDD" id="cd06261">
    <property type="entry name" value="TM_PBP2"/>
    <property type="match status" value="1"/>
</dbReference>
<keyword evidence="3 9" id="KW-0813">Transport</keyword>
<dbReference type="InterPro" id="IPR000515">
    <property type="entry name" value="MetI-like"/>
</dbReference>
<comment type="subcellular location">
    <subcellularLocation>
        <location evidence="1 9">Cell membrane</location>
        <topology evidence="1 9">Multi-pass membrane protein</topology>
    </subcellularLocation>
</comment>
<dbReference type="InterPro" id="IPR035906">
    <property type="entry name" value="MetI-like_sf"/>
</dbReference>
<evidence type="ECO:0000256" key="9">
    <source>
        <dbReference type="RuleBase" id="RU363032"/>
    </source>
</evidence>
<organism evidence="11 12">
    <name type="scientific">Crocosphaera subtropica (strain ATCC 51142 / BH68)</name>
    <name type="common">Cyanothece sp. (strain ATCC 51142)</name>
    <dbReference type="NCBI Taxonomy" id="43989"/>
    <lineage>
        <taxon>Bacteria</taxon>
        <taxon>Bacillati</taxon>
        <taxon>Cyanobacteriota</taxon>
        <taxon>Cyanophyceae</taxon>
        <taxon>Oscillatoriophycideae</taxon>
        <taxon>Chroococcales</taxon>
        <taxon>Aphanothecaceae</taxon>
        <taxon>Crocosphaera</taxon>
        <taxon>Crocosphaera subtropica</taxon>
    </lineage>
</organism>
<sequence>MKIMSNVNEGKIPFWRDSRIIKVIIQLLTISIIILVFILLGNNLSQNFRQLGLTFGFGFIFDPDLNSRFNIGDSPIPYQPTDPYYRAILVGLLNSLRVMITGIILAFLLGVIIGLGRLSDNWLVQKIATIYVETIRNTPLLLQLFFWYFAVFLKFPKIDAPLVLFNSIFLSNQGVYLPFLLRNLQTFLAILILLLGGITAFLIWRKKTKVIIQQGTTGKVYNIGLITILILSFLIVFFGLDWQFPNYDSQVQRIQNGLNLSPEFATLLTGLTIYTAAFIAEVVRSGIQSVSKGQWEAAKALGLNSGLAMRLVIFPQALRVMIPPLTSEFLNLAKNSSLAVAIGYNDIYAVSNTISNQTGKSIEMLLIVMVTYLIFNLIISSGMNRLNRFVQLKEK</sequence>
<feature type="transmembrane region" description="Helical" evidence="9">
    <location>
        <begin position="225"/>
        <end position="244"/>
    </location>
</feature>
<keyword evidence="12" id="KW-1185">Reference proteome</keyword>
<evidence type="ECO:0000256" key="5">
    <source>
        <dbReference type="ARBA" id="ARBA00022692"/>
    </source>
</evidence>
<dbReference type="eggNOG" id="COG4597">
    <property type="taxonomic scope" value="Bacteria"/>
</dbReference>
<dbReference type="GO" id="GO:0022857">
    <property type="term" value="F:transmembrane transporter activity"/>
    <property type="evidence" value="ECO:0007669"/>
    <property type="project" value="InterPro"/>
</dbReference>
<feature type="transmembrane region" description="Helical" evidence="9">
    <location>
        <begin position="187"/>
        <end position="204"/>
    </location>
</feature>
<dbReference type="KEGG" id="cyt:cce_2270"/>